<dbReference type="RefSeq" id="XP_014679241.1">
    <property type="nucleotide sequence ID" value="XM_014823755.1"/>
</dbReference>
<evidence type="ECO:0000313" key="7">
    <source>
        <dbReference type="Proteomes" id="UP000695022"/>
    </source>
</evidence>
<evidence type="ECO:0000256" key="4">
    <source>
        <dbReference type="ARBA" id="ARBA00023125"/>
    </source>
</evidence>
<name>A0ABM1F470_PRICU</name>
<gene>
    <name evidence="8" type="primary">LOC106819095</name>
</gene>
<evidence type="ECO:0000259" key="6">
    <source>
        <dbReference type="PROSITE" id="PS50950"/>
    </source>
</evidence>
<evidence type="ECO:0000256" key="1">
    <source>
        <dbReference type="ARBA" id="ARBA00022723"/>
    </source>
</evidence>
<evidence type="ECO:0000256" key="3">
    <source>
        <dbReference type="ARBA" id="ARBA00022833"/>
    </source>
</evidence>
<keyword evidence="1" id="KW-0479">Metal-binding</keyword>
<dbReference type="Pfam" id="PF05485">
    <property type="entry name" value="THAP"/>
    <property type="match status" value="1"/>
</dbReference>
<keyword evidence="2 5" id="KW-0863">Zinc-finger</keyword>
<feature type="domain" description="THAP-type" evidence="6">
    <location>
        <begin position="3"/>
        <end position="89"/>
    </location>
</feature>
<keyword evidence="3" id="KW-0862">Zinc</keyword>
<dbReference type="GeneID" id="106819095"/>
<dbReference type="InterPro" id="IPR048366">
    <property type="entry name" value="TNP-like_GBD"/>
</dbReference>
<sequence length="871" mass="99806">MKMPGANCSIVECPACRTRHKGLSLHKIPSNTPQNAQWRQSIIHSVNRIDPSFNPDTAFICSRHSKEICFDTGPTGRRQLKHGSLPTEFMTSRSIETPKPPPRKEPALHFLFQAARKPPAQPELVQYYNIEDVKKDLVKIKAPWVVLPDIGSVDTIRIGQLDTEGSNIVLCVTIKNDLSVQICMYGFPVHCINVSVEKCRITKLLQDLDSRPKCYGIQEAHLQQFAEVPNSGCLYYRHVTYISPTQCESTVRATTCQLLLEVGQQSPCHNCHNIIQSLKRKHATAVDEKPLGAKAPLHKLAKEKILRALRVSRQKEKRLNAEIHRIQKKLASDCVDIDSETHNGLKSVLMENTDKVKDPLMKLFWQEQVKAFGHKNKGMRWHPAMIRLAILLHSQSTHAYDTLRKTGILKLPGHSTLRDYSNVIHPKAGFLPEVIQELRRTTANLEDNQRYVVLLHDEMTIKSDLVFDRRSSEIVGFINREHWQSTIEMDNLATHALVFYIVGINTNIKMSLGFFATKTGTADVLHPYMWQAISYLESSCKLKVICSTSDKASPNQKLYRLHNGGSCCYKTVNLLARDRYLYFFSDVPHLIKTVRNNLSKSGSNSNTKYFWNNGRHLLWKHIVDLYQQDTKIELHRTRLTCDHINLTPHSVMNVKLAAQVLSYSVGTLLKASGRDDVLETAKFVLLMDRFFDCLNVRSVNEGKYKRKPDLLPYTDVKDPRFEFLQKEFLGYLSEWKKCVESRPGEYTKTERGKMFLSDQTYQELWTTANAAIEATQDLLKNGVKFVLTNKFCQDPLEEHFGRHRGMGRRSENPTLWTFGYQENKIRIQRSLALTICPKGNVSGARKRKDNIEITSSPMKKIKRQRNKTLKN</sequence>
<evidence type="ECO:0000256" key="5">
    <source>
        <dbReference type="PROSITE-ProRule" id="PRU00309"/>
    </source>
</evidence>
<dbReference type="Pfam" id="PF21787">
    <property type="entry name" value="TNP-like_RNaseH_N"/>
    <property type="match status" value="1"/>
</dbReference>
<organism evidence="7 8">
    <name type="scientific">Priapulus caudatus</name>
    <name type="common">Priapulid worm</name>
    <dbReference type="NCBI Taxonomy" id="37621"/>
    <lineage>
        <taxon>Eukaryota</taxon>
        <taxon>Metazoa</taxon>
        <taxon>Ecdysozoa</taxon>
        <taxon>Scalidophora</taxon>
        <taxon>Priapulida</taxon>
        <taxon>Priapulimorpha</taxon>
        <taxon>Priapulimorphida</taxon>
        <taxon>Priapulidae</taxon>
        <taxon>Priapulus</taxon>
    </lineage>
</organism>
<accession>A0ABM1F470</accession>
<evidence type="ECO:0000256" key="2">
    <source>
        <dbReference type="ARBA" id="ARBA00022771"/>
    </source>
</evidence>
<keyword evidence="4 5" id="KW-0238">DNA-binding</keyword>
<dbReference type="Proteomes" id="UP000695022">
    <property type="component" value="Unplaced"/>
</dbReference>
<proteinExistence type="predicted"/>
<dbReference type="InterPro" id="IPR006612">
    <property type="entry name" value="THAP_Znf"/>
</dbReference>
<keyword evidence="7" id="KW-1185">Reference proteome</keyword>
<dbReference type="Pfam" id="PF21788">
    <property type="entry name" value="TNP-like_GBD"/>
    <property type="match status" value="1"/>
</dbReference>
<dbReference type="PROSITE" id="PS50950">
    <property type="entry name" value="ZF_THAP"/>
    <property type="match status" value="1"/>
</dbReference>
<dbReference type="SUPFAM" id="SSF57716">
    <property type="entry name" value="Glucocorticoid receptor-like (DNA-binding domain)"/>
    <property type="match status" value="1"/>
</dbReference>
<protein>
    <submittedName>
        <fullName evidence="8">Uncharacterized protein LOC106819095 isoform X1</fullName>
    </submittedName>
</protein>
<reference evidence="8" key="1">
    <citation type="submission" date="2025-08" db="UniProtKB">
        <authorList>
            <consortium name="RefSeq"/>
        </authorList>
    </citation>
    <scope>IDENTIFICATION</scope>
</reference>
<evidence type="ECO:0000313" key="8">
    <source>
        <dbReference type="RefSeq" id="XP_014679241.1"/>
    </source>
</evidence>
<dbReference type="InterPro" id="IPR048365">
    <property type="entry name" value="TNP-like_RNaseH_N"/>
</dbReference>